<evidence type="ECO:0000313" key="9">
    <source>
        <dbReference type="EMBL" id="MBB3023387.1"/>
    </source>
</evidence>
<dbReference type="RefSeq" id="WP_183376539.1">
    <property type="nucleotide sequence ID" value="NZ_CBCSFZ010000004.1"/>
</dbReference>
<comment type="caution">
    <text evidence="9">The sequence shown here is derived from an EMBL/GenBank/DDBJ whole genome shotgun (WGS) entry which is preliminary data.</text>
</comment>
<dbReference type="InterPro" id="IPR019999">
    <property type="entry name" value="Anth_synth_I-like"/>
</dbReference>
<feature type="domain" description="Glutamine amidotransferase" evidence="6">
    <location>
        <begin position="10"/>
        <end position="195"/>
    </location>
</feature>
<dbReference type="Gene3D" id="3.60.120.10">
    <property type="entry name" value="Anthranilate synthase"/>
    <property type="match status" value="1"/>
</dbReference>
<dbReference type="InterPro" id="IPR006805">
    <property type="entry name" value="Anth_synth_I_N"/>
</dbReference>
<evidence type="ECO:0000256" key="2">
    <source>
        <dbReference type="ARBA" id="ARBA00013139"/>
    </source>
</evidence>
<keyword evidence="10" id="KW-1185">Reference proteome</keyword>
<dbReference type="Pfam" id="PF00117">
    <property type="entry name" value="GATase"/>
    <property type="match status" value="1"/>
</dbReference>
<dbReference type="SUPFAM" id="SSF52317">
    <property type="entry name" value="Class I glutamine amidotransferase-like"/>
    <property type="match status" value="1"/>
</dbReference>
<proteinExistence type="inferred from homology"/>
<feature type="domain" description="Anthranilate synthase component I N-terminal" evidence="8">
    <location>
        <begin position="247"/>
        <end position="401"/>
    </location>
</feature>
<dbReference type="PRINTS" id="PR00096">
    <property type="entry name" value="GATASE"/>
</dbReference>
<evidence type="ECO:0000256" key="4">
    <source>
        <dbReference type="ARBA" id="ARBA00022962"/>
    </source>
</evidence>
<keyword evidence="3 9" id="KW-0808">Transferase</keyword>
<evidence type="ECO:0000256" key="3">
    <source>
        <dbReference type="ARBA" id="ARBA00022679"/>
    </source>
</evidence>
<dbReference type="Pfam" id="PF00425">
    <property type="entry name" value="Chorismate_bind"/>
    <property type="match status" value="1"/>
</dbReference>
<dbReference type="EMBL" id="JACHWP010000005">
    <property type="protein sequence ID" value="MBB3023387.1"/>
    <property type="molecule type" value="Genomic_DNA"/>
</dbReference>
<evidence type="ECO:0000256" key="1">
    <source>
        <dbReference type="ARBA" id="ARBA00005970"/>
    </source>
</evidence>
<organism evidence="9 10">
    <name type="scientific">Helcobacillus massiliensis</name>
    <dbReference type="NCBI Taxonomy" id="521392"/>
    <lineage>
        <taxon>Bacteria</taxon>
        <taxon>Bacillati</taxon>
        <taxon>Actinomycetota</taxon>
        <taxon>Actinomycetes</taxon>
        <taxon>Micrococcales</taxon>
        <taxon>Dermabacteraceae</taxon>
        <taxon>Helcobacillus</taxon>
    </lineage>
</organism>
<feature type="region of interest" description="Disordered" evidence="5">
    <location>
        <begin position="204"/>
        <end position="238"/>
    </location>
</feature>
<dbReference type="InterPro" id="IPR015890">
    <property type="entry name" value="Chorismate_C"/>
</dbReference>
<dbReference type="PRINTS" id="PR00097">
    <property type="entry name" value="ANTSNTHASEII"/>
</dbReference>
<comment type="similarity">
    <text evidence="1">In the C-terminal section; belongs to the anthranilate synthase component I family.</text>
</comment>
<protein>
    <recommendedName>
        <fullName evidence="2">aminodeoxychorismate synthase</fullName>
        <ecNumber evidence="2">2.6.1.85</ecNumber>
    </recommendedName>
</protein>
<dbReference type="GO" id="GO:0005737">
    <property type="term" value="C:cytoplasm"/>
    <property type="evidence" value="ECO:0007669"/>
    <property type="project" value="TreeGrafter"/>
</dbReference>
<dbReference type="Pfam" id="PF04715">
    <property type="entry name" value="Anth_synt_I_N"/>
    <property type="match status" value="1"/>
</dbReference>
<dbReference type="PANTHER" id="PTHR11236">
    <property type="entry name" value="AMINOBENZOATE/ANTHRANILATE SYNTHASE"/>
    <property type="match status" value="1"/>
</dbReference>
<evidence type="ECO:0000259" key="6">
    <source>
        <dbReference type="Pfam" id="PF00117"/>
    </source>
</evidence>
<reference evidence="9 10" key="1">
    <citation type="submission" date="2020-08" db="EMBL/GenBank/DDBJ databases">
        <title>Sequencing the genomes of 1000 actinobacteria strains.</title>
        <authorList>
            <person name="Klenk H.-P."/>
        </authorList>
    </citation>
    <scope>NUCLEOTIDE SEQUENCE [LARGE SCALE GENOMIC DNA]</scope>
    <source>
        <strain evidence="9 10">DSM 23040</strain>
    </source>
</reference>
<sequence length="748" mass="79371">MGIGSAPRVLIVDNIDSFTHNIAHLVASVTGEEPVVIANDDYGPDAVADLLDQFTHVIIGPGPGTPHNPADVGICPAVLAACAARSVPVLGICLGLQLMAVVEGGRVSRAPEPMHGLESLVTHTGDAMFEDVPSPFTVVRYHSLAITELPEALEVTARSEDGVIQAIRHRTHPFIGVQFHPESIRSDAGRLIIGTFLGIDLAPGSGTSAAQTGGPAPRRAPVGTPTAHPTHRLALEGPIPLTADGDALFRALYADDDTAVWLDSNSHDARAEISVMGALDGPDSHVITHSAHASGPGGSRVGETRLRWADGSDTIRTGTTLVASARHQLAQIRVAPRTDEQEELPRALAEFQLGYVGFLGYGLKAETLGLPDQAPASTPDAHLLFLQRAVVIDHREQTIWLAELERIPGPAADDPAARREPWRVSSRRLIESVLAAGPAEPAAAAAVGGSAAAAADRAPLTDVDVEAAITLRHDADAYRALIGRCQELIDRGDSYELCLTNEAEFTRDALGCDPADLDPLAVYERLRTIAEVPFGALLRCGDFSVIGASPERFIEVRSDGVIESRPIKGTARRGRTPEEDEQLCSALLASRKERAENLMIVDLVRNDLARVSDFGSVHVPSLFAIESFATVHQMISTVRGTLRGDCDALDVLTATFPGGSMTGAPKVRSVEILDELEQGPRGVYSGAIGWLSTNGSASFSIVIRTITAERDRVAFGVGGAITRLSTADEEFTETLIKARTVVDAVTRR</sequence>
<gene>
    <name evidence="9" type="ORF">FHX50_001682</name>
</gene>
<dbReference type="Proteomes" id="UP000568050">
    <property type="component" value="Unassembled WGS sequence"/>
</dbReference>
<evidence type="ECO:0000256" key="5">
    <source>
        <dbReference type="SAM" id="MobiDB-lite"/>
    </source>
</evidence>
<dbReference type="InterPro" id="IPR005801">
    <property type="entry name" value="ADC_synthase"/>
</dbReference>
<dbReference type="NCBIfam" id="TIGR00553">
    <property type="entry name" value="pabB"/>
    <property type="match status" value="1"/>
</dbReference>
<dbReference type="GO" id="GO:0008153">
    <property type="term" value="P:4-aminobenzoate biosynthetic process"/>
    <property type="evidence" value="ECO:0007669"/>
    <property type="project" value="TreeGrafter"/>
</dbReference>
<dbReference type="GO" id="GO:0046820">
    <property type="term" value="F:4-amino-4-deoxychorismate synthase activity"/>
    <property type="evidence" value="ECO:0007669"/>
    <property type="project" value="UniProtKB-EC"/>
</dbReference>
<evidence type="ECO:0000313" key="10">
    <source>
        <dbReference type="Proteomes" id="UP000568050"/>
    </source>
</evidence>
<dbReference type="InterPro" id="IPR029062">
    <property type="entry name" value="Class_I_gatase-like"/>
</dbReference>
<dbReference type="AlphaFoldDB" id="A0A839R0S1"/>
<dbReference type="CDD" id="cd01743">
    <property type="entry name" value="GATase1_Anthranilate_Synthase"/>
    <property type="match status" value="1"/>
</dbReference>
<evidence type="ECO:0000259" key="8">
    <source>
        <dbReference type="Pfam" id="PF04715"/>
    </source>
</evidence>
<accession>A0A839R0S1</accession>
<keyword evidence="4" id="KW-0315">Glutamine amidotransferase</keyword>
<dbReference type="EC" id="2.6.1.85" evidence="2"/>
<dbReference type="NCBIfam" id="TIGR00566">
    <property type="entry name" value="trpG_papA"/>
    <property type="match status" value="1"/>
</dbReference>
<dbReference type="InterPro" id="IPR005802">
    <property type="entry name" value="ADC_synth_comp_1"/>
</dbReference>
<evidence type="ECO:0000259" key="7">
    <source>
        <dbReference type="Pfam" id="PF00425"/>
    </source>
</evidence>
<dbReference type="GO" id="GO:0000162">
    <property type="term" value="P:L-tryptophan biosynthetic process"/>
    <property type="evidence" value="ECO:0007669"/>
    <property type="project" value="TreeGrafter"/>
</dbReference>
<dbReference type="GO" id="GO:0009396">
    <property type="term" value="P:folic acid-containing compound biosynthetic process"/>
    <property type="evidence" value="ECO:0007669"/>
    <property type="project" value="InterPro"/>
</dbReference>
<dbReference type="SUPFAM" id="SSF56322">
    <property type="entry name" value="ADC synthase"/>
    <property type="match status" value="1"/>
</dbReference>
<dbReference type="Gene3D" id="3.40.50.880">
    <property type="match status" value="1"/>
</dbReference>
<dbReference type="PROSITE" id="PS51273">
    <property type="entry name" value="GATASE_TYPE_1"/>
    <property type="match status" value="1"/>
</dbReference>
<dbReference type="PANTHER" id="PTHR11236:SF18">
    <property type="entry name" value="AMINODEOXYCHORISMATE SYNTHASE"/>
    <property type="match status" value="1"/>
</dbReference>
<name>A0A839R0S1_9MICO</name>
<dbReference type="InterPro" id="IPR017926">
    <property type="entry name" value="GATASE"/>
</dbReference>
<feature type="domain" description="Chorismate-utilising enzyme C-terminal" evidence="7">
    <location>
        <begin position="475"/>
        <end position="737"/>
    </location>
</feature>
<keyword evidence="9" id="KW-0032">Aminotransferase</keyword>
<dbReference type="InterPro" id="IPR006221">
    <property type="entry name" value="TrpG/PapA_dom"/>
</dbReference>